<evidence type="ECO:0000313" key="2">
    <source>
        <dbReference type="EMBL" id="MEQ2258849.1"/>
    </source>
</evidence>
<keyword evidence="3" id="KW-1185">Reference proteome</keyword>
<sequence length="102" mass="11859">MSNSPFYHKLLHHQNQTREDNDQRAEQHALMDRIWSTNPFNTSKAISLIAFLLTMNGYHLTITLLLGHSWNHLHTRDLIENTADGVSCLIHVIYNVLLVFCF</sequence>
<feature type="transmembrane region" description="Helical" evidence="1">
    <location>
        <begin position="45"/>
        <end position="66"/>
    </location>
</feature>
<evidence type="ECO:0000313" key="3">
    <source>
        <dbReference type="Proteomes" id="UP001444071"/>
    </source>
</evidence>
<keyword evidence="1" id="KW-0472">Membrane</keyword>
<keyword evidence="1" id="KW-1133">Transmembrane helix</keyword>
<dbReference type="EMBL" id="JAHRIM010001576">
    <property type="protein sequence ID" value="MEQ2258849.1"/>
    <property type="molecule type" value="Genomic_DNA"/>
</dbReference>
<proteinExistence type="predicted"/>
<dbReference type="Proteomes" id="UP001444071">
    <property type="component" value="Unassembled WGS sequence"/>
</dbReference>
<keyword evidence="1" id="KW-0812">Transmembrane</keyword>
<protein>
    <submittedName>
        <fullName evidence="2">Uncharacterized protein</fullName>
    </submittedName>
</protein>
<reference evidence="2 3" key="1">
    <citation type="submission" date="2021-06" db="EMBL/GenBank/DDBJ databases">
        <authorList>
            <person name="Palmer J.M."/>
        </authorList>
    </citation>
    <scope>NUCLEOTIDE SEQUENCE [LARGE SCALE GENOMIC DNA]</scope>
    <source>
        <strain evidence="2 3">XR_2019</strain>
        <tissue evidence="2">Muscle</tissue>
    </source>
</reference>
<organism evidence="2 3">
    <name type="scientific">Xenotaenia resolanae</name>
    <dbReference type="NCBI Taxonomy" id="208358"/>
    <lineage>
        <taxon>Eukaryota</taxon>
        <taxon>Metazoa</taxon>
        <taxon>Chordata</taxon>
        <taxon>Craniata</taxon>
        <taxon>Vertebrata</taxon>
        <taxon>Euteleostomi</taxon>
        <taxon>Actinopterygii</taxon>
        <taxon>Neopterygii</taxon>
        <taxon>Teleostei</taxon>
        <taxon>Neoteleostei</taxon>
        <taxon>Acanthomorphata</taxon>
        <taxon>Ovalentaria</taxon>
        <taxon>Atherinomorphae</taxon>
        <taxon>Cyprinodontiformes</taxon>
        <taxon>Goodeidae</taxon>
        <taxon>Xenotaenia</taxon>
    </lineage>
</organism>
<comment type="caution">
    <text evidence="2">The sequence shown here is derived from an EMBL/GenBank/DDBJ whole genome shotgun (WGS) entry which is preliminary data.</text>
</comment>
<accession>A0ABV0VP02</accession>
<evidence type="ECO:0000256" key="1">
    <source>
        <dbReference type="SAM" id="Phobius"/>
    </source>
</evidence>
<name>A0ABV0VP02_9TELE</name>
<gene>
    <name evidence="2" type="ORF">XENORESO_003330</name>
</gene>